<dbReference type="AlphaFoldDB" id="A0A1V6QNY1"/>
<dbReference type="InterPro" id="IPR028389">
    <property type="entry name" value="POT1"/>
</dbReference>
<dbReference type="PANTHER" id="PTHR14513:SF0">
    <property type="entry name" value="PROTECTION OF TELOMERES PROTEIN 1"/>
    <property type="match status" value="1"/>
</dbReference>
<dbReference type="InterPro" id="IPR012340">
    <property type="entry name" value="NA-bd_OB-fold"/>
</dbReference>
<evidence type="ECO:0000256" key="6">
    <source>
        <dbReference type="ARBA" id="ARBA00022895"/>
    </source>
</evidence>
<dbReference type="InterPro" id="IPR032042">
    <property type="entry name" value="POT1PC"/>
</dbReference>
<dbReference type="SUPFAM" id="SSF50249">
    <property type="entry name" value="Nucleic acid-binding proteins"/>
    <property type="match status" value="2"/>
</dbReference>
<keyword evidence="7" id="KW-0238">DNA-binding</keyword>
<evidence type="ECO:0000256" key="1">
    <source>
        <dbReference type="ARBA" id="ARBA00004123"/>
    </source>
</evidence>
<feature type="region of interest" description="Disordered" evidence="9">
    <location>
        <begin position="345"/>
        <end position="367"/>
    </location>
</feature>
<evidence type="ECO:0000313" key="12">
    <source>
        <dbReference type="Proteomes" id="UP000191672"/>
    </source>
</evidence>
<evidence type="ECO:0000256" key="2">
    <source>
        <dbReference type="ARBA" id="ARBA00004574"/>
    </source>
</evidence>
<accession>A0A1V6QNY1</accession>
<dbReference type="STRING" id="416450.A0A1V6QNY1"/>
<dbReference type="Proteomes" id="UP000191672">
    <property type="component" value="Unassembled WGS sequence"/>
</dbReference>
<keyword evidence="5" id="KW-0158">Chromosome</keyword>
<dbReference type="PANTHER" id="PTHR14513">
    <property type="entry name" value="PROTECTION OF TELOMERES 1"/>
    <property type="match status" value="1"/>
</dbReference>
<feature type="domain" description="Telomeric single stranded DNA binding POT1/Cdc13" evidence="10">
    <location>
        <begin position="6"/>
        <end position="148"/>
    </location>
</feature>
<keyword evidence="6" id="KW-0779">Telomere</keyword>
<dbReference type="GO" id="GO:0016233">
    <property type="term" value="P:telomere capping"/>
    <property type="evidence" value="ECO:0007669"/>
    <property type="project" value="TreeGrafter"/>
</dbReference>
<proteinExistence type="inferred from homology"/>
<dbReference type="Gene3D" id="2.40.50.140">
    <property type="entry name" value="Nucleic acid-binding proteins"/>
    <property type="match status" value="2"/>
</dbReference>
<evidence type="ECO:0000313" key="11">
    <source>
        <dbReference type="EMBL" id="OQD90646.1"/>
    </source>
</evidence>
<evidence type="ECO:0000256" key="4">
    <source>
        <dbReference type="ARBA" id="ARBA00015253"/>
    </source>
</evidence>
<comment type="similarity">
    <text evidence="3">Belongs to the telombin family.</text>
</comment>
<dbReference type="EMBL" id="MDYN01000001">
    <property type="protein sequence ID" value="OQD90646.1"/>
    <property type="molecule type" value="Genomic_DNA"/>
</dbReference>
<evidence type="ECO:0000256" key="5">
    <source>
        <dbReference type="ARBA" id="ARBA00022454"/>
    </source>
</evidence>
<dbReference type="OrthoDB" id="2186770at2759"/>
<keyword evidence="8" id="KW-0539">Nucleus</keyword>
<dbReference type="CDD" id="cd04497">
    <property type="entry name" value="hPOT1_OB1_like"/>
    <property type="match status" value="1"/>
</dbReference>
<evidence type="ECO:0000256" key="3">
    <source>
        <dbReference type="ARBA" id="ARBA00008442"/>
    </source>
</evidence>
<evidence type="ECO:0000256" key="7">
    <source>
        <dbReference type="ARBA" id="ARBA00023125"/>
    </source>
</evidence>
<evidence type="ECO:0000256" key="9">
    <source>
        <dbReference type="SAM" id="MobiDB-lite"/>
    </source>
</evidence>
<protein>
    <recommendedName>
        <fullName evidence="4">Protection of telomeres protein 1</fullName>
    </recommendedName>
</protein>
<name>A0A1V6QNY1_9EURO</name>
<reference evidence="12" key="1">
    <citation type="journal article" date="2017" name="Nat. Microbiol.">
        <title>Global analysis of biosynthetic gene clusters reveals vast potential of secondary metabolite production in Penicillium species.</title>
        <authorList>
            <person name="Nielsen J.C."/>
            <person name="Grijseels S."/>
            <person name="Prigent S."/>
            <person name="Ji B."/>
            <person name="Dainat J."/>
            <person name="Nielsen K.F."/>
            <person name="Frisvad J.C."/>
            <person name="Workman M."/>
            <person name="Nielsen J."/>
        </authorList>
    </citation>
    <scope>NUCLEOTIDE SEQUENCE [LARGE SCALE GENOMIC DNA]</scope>
    <source>
        <strain evidence="12">IBT 31811</strain>
    </source>
</reference>
<evidence type="ECO:0000259" key="10">
    <source>
        <dbReference type="SMART" id="SM00976"/>
    </source>
</evidence>
<dbReference type="InterPro" id="IPR011564">
    <property type="entry name" value="Telomer_end-bd_POT1/Cdc13"/>
</dbReference>
<dbReference type="GO" id="GO:0000783">
    <property type="term" value="C:nuclear telomere cap complex"/>
    <property type="evidence" value="ECO:0007669"/>
    <property type="project" value="TreeGrafter"/>
</dbReference>
<organism evidence="11 12">
    <name type="scientific">Penicillium antarcticum</name>
    <dbReference type="NCBI Taxonomy" id="416450"/>
    <lineage>
        <taxon>Eukaryota</taxon>
        <taxon>Fungi</taxon>
        <taxon>Dikarya</taxon>
        <taxon>Ascomycota</taxon>
        <taxon>Pezizomycotina</taxon>
        <taxon>Eurotiomycetes</taxon>
        <taxon>Eurotiomycetidae</taxon>
        <taxon>Eurotiales</taxon>
        <taxon>Aspergillaceae</taxon>
        <taxon>Penicillium</taxon>
    </lineage>
</organism>
<feature type="compositionally biased region" description="Basic and acidic residues" evidence="9">
    <location>
        <begin position="356"/>
        <end position="367"/>
    </location>
</feature>
<gene>
    <name evidence="11" type="ORF">PENANT_c001G08974</name>
</gene>
<dbReference type="SMART" id="SM00976">
    <property type="entry name" value="Telo_bind"/>
    <property type="match status" value="1"/>
</dbReference>
<sequence length="596" mass="67073">MALGDLVSISTACTSRGTFSVLGVVVDTLPLFRTKGSSACVTFTIKDSEFDAPHWQGGLKVKYFNDDESHLPNVQVNDLVLLRSIRVSIYQNKPTGVVSQQESVSWIVFRPEPGPGSSLSTTTGPVPFEPSLWEKDQAQALLDLVTAEGHIVQPSISRSVPVSQKSSQVIQASTSNPKFGLPFSLIKDVKPGKFAQLLGQAIKLETHDSEKSLILMTDYTENPQLDDYKKPWEEDDEPGPDGDPFNYLTRRQKDWPGPFGQLTIRVTLWEPHATYAREHVKPGDIVLLTYVRIKENRGLEASVHEDRRFPEKIHIKVLNGGHDEREQALLKRRAEYWKIHGEPKADTKNAKKRNKKAQEQQKAAKKEAGQLILPAATGTKLNPNIKPNVYTASISSLEKILRAESHINHAPGGIVYQLPFQNVNYISELRVVDFFPPDLEDFAVQTQQAAESEDTETLTGWEWRFCLLVEGVNPQPFKQQPRERMKLFVSGHDGDCLLDMVATDLRRKSRRLNLMREKLFHLWGNLEERKQAIASGNSDPEPLSSLPFKCLIKEYGVPCTHEKDPNAMEVDGEDCSQPDCFGWERRFGIFGTTIHS</sequence>
<dbReference type="FunFam" id="2.40.50.140:FF:000303">
    <property type="entry name" value="Protection of telomeres protein 1"/>
    <property type="match status" value="1"/>
</dbReference>
<comment type="caution">
    <text evidence="11">The sequence shown here is derived from an EMBL/GenBank/DDBJ whole genome shotgun (WGS) entry which is preliminary data.</text>
</comment>
<comment type="subcellular location">
    <subcellularLocation>
        <location evidence="2">Chromosome</location>
        <location evidence="2">Telomere</location>
    </subcellularLocation>
    <subcellularLocation>
        <location evidence="1">Nucleus</location>
    </subcellularLocation>
</comment>
<dbReference type="GO" id="GO:0032210">
    <property type="term" value="P:regulation of telomere maintenance via telomerase"/>
    <property type="evidence" value="ECO:0007669"/>
    <property type="project" value="TreeGrafter"/>
</dbReference>
<dbReference type="GO" id="GO:0098505">
    <property type="term" value="F:G-rich strand telomeric DNA binding"/>
    <property type="evidence" value="ECO:0007669"/>
    <property type="project" value="TreeGrafter"/>
</dbReference>
<dbReference type="Pfam" id="PF16686">
    <property type="entry name" value="POT1PC"/>
    <property type="match status" value="1"/>
</dbReference>
<dbReference type="GO" id="GO:0010521">
    <property type="term" value="F:telomerase inhibitor activity"/>
    <property type="evidence" value="ECO:0007669"/>
    <property type="project" value="TreeGrafter"/>
</dbReference>
<keyword evidence="12" id="KW-1185">Reference proteome</keyword>
<dbReference type="Pfam" id="PF02765">
    <property type="entry name" value="POT1"/>
    <property type="match status" value="1"/>
</dbReference>
<evidence type="ECO:0000256" key="8">
    <source>
        <dbReference type="ARBA" id="ARBA00023242"/>
    </source>
</evidence>